<reference evidence="3 4" key="1">
    <citation type="submission" date="2024-01" db="EMBL/GenBank/DDBJ databases">
        <title>Niabella digestum sp. nov., isolated from waste digestion system.</title>
        <authorList>
            <person name="Zhang L."/>
        </authorList>
    </citation>
    <scope>NUCLEOTIDE SEQUENCE [LARGE SCALE GENOMIC DNA]</scope>
    <source>
        <strain evidence="3 4">A18</strain>
    </source>
</reference>
<evidence type="ECO:0000313" key="4">
    <source>
        <dbReference type="Proteomes" id="UP001357452"/>
    </source>
</evidence>
<dbReference type="PROSITE" id="PS50093">
    <property type="entry name" value="PKD"/>
    <property type="match status" value="1"/>
</dbReference>
<dbReference type="CDD" id="cd00146">
    <property type="entry name" value="PKD"/>
    <property type="match status" value="1"/>
</dbReference>
<dbReference type="InterPro" id="IPR000601">
    <property type="entry name" value="PKD_dom"/>
</dbReference>
<proteinExistence type="predicted"/>
<dbReference type="SUPFAM" id="SSF49299">
    <property type="entry name" value="PKD domain"/>
    <property type="match status" value="1"/>
</dbReference>
<evidence type="ECO:0000313" key="3">
    <source>
        <dbReference type="EMBL" id="MEE6186505.1"/>
    </source>
</evidence>
<accession>A0ABU7RES3</accession>
<dbReference type="Gene3D" id="2.60.40.10">
    <property type="entry name" value="Immunoglobulins"/>
    <property type="match status" value="2"/>
</dbReference>
<keyword evidence="4" id="KW-1185">Reference proteome</keyword>
<dbReference type="Proteomes" id="UP001357452">
    <property type="component" value="Unassembled WGS sequence"/>
</dbReference>
<feature type="region of interest" description="Disordered" evidence="1">
    <location>
        <begin position="231"/>
        <end position="270"/>
    </location>
</feature>
<evidence type="ECO:0000256" key="1">
    <source>
        <dbReference type="SAM" id="MobiDB-lite"/>
    </source>
</evidence>
<feature type="compositionally biased region" description="Pro residues" evidence="1">
    <location>
        <begin position="233"/>
        <end position="242"/>
    </location>
</feature>
<gene>
    <name evidence="3" type="ORF">V2H41_04385</name>
</gene>
<sequence>MHRSISKRWAGLDYKVWICFIISLLLSAGLLAYKIFTYVPCQDFSIITSSNIKHPEAQNTQTFYVNEQITFTVSIRDTKQSVTWDFDDQSTSQKGATVTHTYLKEGYYLIKAILNGKCIQSLNIRIIQSNTSTLNTIPAVNPIISADIVTVGDEVVFNSTAAGANYEWSIEELPTEPKQITSQAKFIFTKPGNYTVALKIDDKVYRKIIQVDDILSTIGTGAALPPVSKADLPPVPQEPLPPLVEDLPKETPKEMPVVKQEPEPPAKTYDQLPEPAIKAMIQGVIDGKKDIEDFNNILCNGAGTKVVANDEATTFAALCNELKEKKGVLMLKKKRKIESFKVVRDETSGNCVKIIYINYK</sequence>
<organism evidence="3 4">
    <name type="scientific">Niabella digestorum</name>
    <dbReference type="NCBI Taxonomy" id="3117701"/>
    <lineage>
        <taxon>Bacteria</taxon>
        <taxon>Pseudomonadati</taxon>
        <taxon>Bacteroidota</taxon>
        <taxon>Chitinophagia</taxon>
        <taxon>Chitinophagales</taxon>
        <taxon>Chitinophagaceae</taxon>
        <taxon>Niabella</taxon>
    </lineage>
</organism>
<protein>
    <submittedName>
        <fullName evidence="3">PKD domain-containing protein</fullName>
    </submittedName>
</protein>
<name>A0ABU7RES3_9BACT</name>
<dbReference type="Pfam" id="PF18911">
    <property type="entry name" value="PKD_4"/>
    <property type="match status" value="1"/>
</dbReference>
<evidence type="ECO:0000259" key="2">
    <source>
        <dbReference type="PROSITE" id="PS50093"/>
    </source>
</evidence>
<comment type="caution">
    <text evidence="3">The sequence shown here is derived from an EMBL/GenBank/DDBJ whole genome shotgun (WGS) entry which is preliminary data.</text>
</comment>
<dbReference type="InterPro" id="IPR013783">
    <property type="entry name" value="Ig-like_fold"/>
</dbReference>
<feature type="domain" description="PKD" evidence="2">
    <location>
        <begin position="65"/>
        <end position="111"/>
    </location>
</feature>
<dbReference type="InterPro" id="IPR035986">
    <property type="entry name" value="PKD_dom_sf"/>
</dbReference>
<dbReference type="EMBL" id="JAZGLY010000002">
    <property type="protein sequence ID" value="MEE6186505.1"/>
    <property type="molecule type" value="Genomic_DNA"/>
</dbReference>
<dbReference type="RefSeq" id="WP_330973914.1">
    <property type="nucleotide sequence ID" value="NZ_JAZGLY010000002.1"/>
</dbReference>